<dbReference type="PROSITE" id="PS50297">
    <property type="entry name" value="ANK_REP_REGION"/>
    <property type="match status" value="5"/>
</dbReference>
<evidence type="ECO:0000256" key="4">
    <source>
        <dbReference type="SAM" id="MobiDB-lite"/>
    </source>
</evidence>
<feature type="repeat" description="ANK" evidence="3">
    <location>
        <begin position="92"/>
        <end position="124"/>
    </location>
</feature>
<organism evidence="5 6">
    <name type="scientific">Priapulus caudatus</name>
    <name type="common">Priapulid worm</name>
    <dbReference type="NCBI Taxonomy" id="37621"/>
    <lineage>
        <taxon>Eukaryota</taxon>
        <taxon>Metazoa</taxon>
        <taxon>Ecdysozoa</taxon>
        <taxon>Scalidophora</taxon>
        <taxon>Priapulida</taxon>
        <taxon>Priapulimorpha</taxon>
        <taxon>Priapulimorphida</taxon>
        <taxon>Priapulidae</taxon>
        <taxon>Priapulus</taxon>
    </lineage>
</organism>
<dbReference type="InterPro" id="IPR000048">
    <property type="entry name" value="IQ_motif_EF-hand-BS"/>
</dbReference>
<evidence type="ECO:0000256" key="1">
    <source>
        <dbReference type="ARBA" id="ARBA00022737"/>
    </source>
</evidence>
<keyword evidence="1" id="KW-0677">Repeat</keyword>
<evidence type="ECO:0000313" key="5">
    <source>
        <dbReference type="Proteomes" id="UP000695022"/>
    </source>
</evidence>
<dbReference type="Pfam" id="PF12796">
    <property type="entry name" value="Ank_2"/>
    <property type="match status" value="3"/>
</dbReference>
<feature type="repeat" description="ANK" evidence="3">
    <location>
        <begin position="348"/>
        <end position="380"/>
    </location>
</feature>
<dbReference type="Pfam" id="PF00023">
    <property type="entry name" value="Ank"/>
    <property type="match status" value="1"/>
</dbReference>
<reference evidence="6" key="1">
    <citation type="submission" date="2025-08" db="UniProtKB">
        <authorList>
            <consortium name="RefSeq"/>
        </authorList>
    </citation>
    <scope>IDENTIFICATION</scope>
</reference>
<evidence type="ECO:0000313" key="6">
    <source>
        <dbReference type="RefSeq" id="XP_014671367.1"/>
    </source>
</evidence>
<proteinExistence type="predicted"/>
<dbReference type="PRINTS" id="PR01415">
    <property type="entry name" value="ANKYRIN"/>
</dbReference>
<feature type="region of interest" description="Disordered" evidence="4">
    <location>
        <begin position="513"/>
        <end position="546"/>
    </location>
</feature>
<sequence>MALTGLCLSCCVRRRNNSRLYLFRRDEDGISMSSLPSTIATSLSQDVLAIVTRPVDEYKLRQIHAASVNGEKSLLQKLIAGNQLLIDAGDQFGRTALMFAVLVDRVDCAEWLLKNGSNIKTRDKAGRTALHWASYKGNYKCLKLLLNKRADWSDKDHEGQTALHLATRHKSPRCLALILKQLSAGEFDDQDNNKTEVDKCNVGALDNMFRTPLHWAAVLGYANIVKMLLHSGADHASSDANGATPLHYAAVLVLHAAALSGHASSVRLLLEVGADVNAADNMKHTAIFRACEIGNTDVVKALIEGGARLDGSDQDGRSPLHWATLGGHAYICLTLAAYAVDPDLRDHSGRSPLQCAAYGGFVNCMSVLIENQADLDLQDNEPTALDYALMGEHQEVAQYLIEQGGLSINAIQDIAVAKIQAVFRGYRVRKTFLKRKTLLMKHEKLRKDAAMKRAKEELQKKTQEQATGIFFDSLPTNERNKNQNNNNNEASAKIHRRLEGTDIALVVEGKSISKSESDETKTIEKSVGKSTKTPLKDAKHPALKQG</sequence>
<dbReference type="Proteomes" id="UP000695022">
    <property type="component" value="Unplaced"/>
</dbReference>
<feature type="repeat" description="ANK" evidence="3">
    <location>
        <begin position="282"/>
        <end position="314"/>
    </location>
</feature>
<feature type="repeat" description="ANK" evidence="3">
    <location>
        <begin position="315"/>
        <end position="347"/>
    </location>
</feature>
<feature type="repeat" description="ANK" evidence="3">
    <location>
        <begin position="208"/>
        <end position="240"/>
    </location>
</feature>
<gene>
    <name evidence="6" type="primary">LOC106812105</name>
</gene>
<keyword evidence="5" id="KW-1185">Reference proteome</keyword>
<evidence type="ECO:0000256" key="2">
    <source>
        <dbReference type="ARBA" id="ARBA00023043"/>
    </source>
</evidence>
<keyword evidence="2 3" id="KW-0040">ANK repeat</keyword>
<feature type="compositionally biased region" description="Basic and acidic residues" evidence="4">
    <location>
        <begin position="513"/>
        <end position="527"/>
    </location>
</feature>
<dbReference type="CDD" id="cd23767">
    <property type="entry name" value="IQCD"/>
    <property type="match status" value="1"/>
</dbReference>
<dbReference type="PANTHER" id="PTHR24198:SF194">
    <property type="entry name" value="INVERSIN-A"/>
    <property type="match status" value="1"/>
</dbReference>
<dbReference type="RefSeq" id="XP_014671367.1">
    <property type="nucleotide sequence ID" value="XM_014815881.1"/>
</dbReference>
<feature type="repeat" description="ANK" evidence="3">
    <location>
        <begin position="254"/>
        <end position="281"/>
    </location>
</feature>
<evidence type="ECO:0000256" key="3">
    <source>
        <dbReference type="PROSITE-ProRule" id="PRU00023"/>
    </source>
</evidence>
<feature type="repeat" description="ANK" evidence="3">
    <location>
        <begin position="125"/>
        <end position="157"/>
    </location>
</feature>
<dbReference type="InterPro" id="IPR002110">
    <property type="entry name" value="Ankyrin_rpt"/>
</dbReference>
<dbReference type="Pfam" id="PF00612">
    <property type="entry name" value="IQ"/>
    <property type="match status" value="1"/>
</dbReference>
<protein>
    <submittedName>
        <fullName evidence="6">Inversin-like</fullName>
    </submittedName>
</protein>
<dbReference type="PROSITE" id="PS50088">
    <property type="entry name" value="ANK_REPEAT"/>
    <property type="match status" value="7"/>
</dbReference>
<name>A0ABM1EGP6_PRICU</name>
<dbReference type="GeneID" id="106812105"/>
<dbReference type="SUPFAM" id="SSF48403">
    <property type="entry name" value="Ankyrin repeat"/>
    <property type="match status" value="2"/>
</dbReference>
<feature type="region of interest" description="Disordered" evidence="4">
    <location>
        <begin position="474"/>
        <end position="495"/>
    </location>
</feature>
<dbReference type="SMART" id="SM00248">
    <property type="entry name" value="ANK"/>
    <property type="match status" value="9"/>
</dbReference>
<dbReference type="Gene3D" id="1.25.40.20">
    <property type="entry name" value="Ankyrin repeat-containing domain"/>
    <property type="match status" value="4"/>
</dbReference>
<accession>A0ABM1EGP6</accession>
<dbReference type="PANTHER" id="PTHR24198">
    <property type="entry name" value="ANKYRIN REPEAT AND PROTEIN KINASE DOMAIN-CONTAINING PROTEIN"/>
    <property type="match status" value="1"/>
</dbReference>
<dbReference type="PROSITE" id="PS50096">
    <property type="entry name" value="IQ"/>
    <property type="match status" value="1"/>
</dbReference>
<dbReference type="InterPro" id="IPR036770">
    <property type="entry name" value="Ankyrin_rpt-contain_sf"/>
</dbReference>